<proteinExistence type="predicted"/>
<organism evidence="10 11">
    <name type="scientific">Pocillopora meandrina</name>
    <dbReference type="NCBI Taxonomy" id="46732"/>
    <lineage>
        <taxon>Eukaryota</taxon>
        <taxon>Metazoa</taxon>
        <taxon>Cnidaria</taxon>
        <taxon>Anthozoa</taxon>
        <taxon>Hexacorallia</taxon>
        <taxon>Scleractinia</taxon>
        <taxon>Astrocoeniina</taxon>
        <taxon>Pocilloporidae</taxon>
        <taxon>Pocillopora</taxon>
    </lineage>
</organism>
<feature type="transmembrane region" description="Helical" evidence="8">
    <location>
        <begin position="724"/>
        <end position="749"/>
    </location>
</feature>
<dbReference type="Pfam" id="PF00001">
    <property type="entry name" value="7tm_1"/>
    <property type="match status" value="2"/>
</dbReference>
<dbReference type="Gene3D" id="1.20.1070.10">
    <property type="entry name" value="Rhodopsin 7-helix transmembrane proteins"/>
    <property type="match status" value="2"/>
</dbReference>
<keyword evidence="5 8" id="KW-0472">Membrane</keyword>
<feature type="transmembrane region" description="Helical" evidence="8">
    <location>
        <begin position="634"/>
        <end position="655"/>
    </location>
</feature>
<feature type="transmembrane region" description="Helical" evidence="8">
    <location>
        <begin position="820"/>
        <end position="838"/>
    </location>
</feature>
<feature type="domain" description="G-protein coupled receptors family 1 profile" evidence="9">
    <location>
        <begin position="577"/>
        <end position="837"/>
    </location>
</feature>
<dbReference type="PANTHER" id="PTHR45695">
    <property type="entry name" value="LEUCOKININ RECEPTOR-RELATED"/>
    <property type="match status" value="1"/>
</dbReference>
<feature type="transmembrane region" description="Helical" evidence="8">
    <location>
        <begin position="565"/>
        <end position="586"/>
    </location>
</feature>
<feature type="transmembrane region" description="Helical" evidence="8">
    <location>
        <begin position="7"/>
        <end position="32"/>
    </location>
</feature>
<evidence type="ECO:0000256" key="8">
    <source>
        <dbReference type="SAM" id="Phobius"/>
    </source>
</evidence>
<dbReference type="SUPFAM" id="SSF81321">
    <property type="entry name" value="Family A G protein-coupled receptor-like"/>
    <property type="match status" value="2"/>
</dbReference>
<dbReference type="InterPro" id="IPR017452">
    <property type="entry name" value="GPCR_Rhodpsn_7TM"/>
</dbReference>
<evidence type="ECO:0000256" key="3">
    <source>
        <dbReference type="ARBA" id="ARBA00022989"/>
    </source>
</evidence>
<keyword evidence="6" id="KW-0675">Receptor</keyword>
<dbReference type="Proteomes" id="UP001159428">
    <property type="component" value="Unassembled WGS sequence"/>
</dbReference>
<feature type="transmembrane region" description="Helical" evidence="8">
    <location>
        <begin position="779"/>
        <end position="800"/>
    </location>
</feature>
<dbReference type="GO" id="GO:0005886">
    <property type="term" value="C:plasma membrane"/>
    <property type="evidence" value="ECO:0007669"/>
    <property type="project" value="TreeGrafter"/>
</dbReference>
<comment type="subcellular location">
    <subcellularLocation>
        <location evidence="1">Membrane</location>
        <topology evidence="1">Multi-pass membrane protein</topology>
    </subcellularLocation>
</comment>
<gene>
    <name evidence="10" type="ORF">PMEA_00033682</name>
</gene>
<evidence type="ECO:0000313" key="10">
    <source>
        <dbReference type="EMBL" id="CAH3045671.1"/>
    </source>
</evidence>
<evidence type="ECO:0000256" key="1">
    <source>
        <dbReference type="ARBA" id="ARBA00004141"/>
    </source>
</evidence>
<evidence type="ECO:0000256" key="6">
    <source>
        <dbReference type="ARBA" id="ARBA00023170"/>
    </source>
</evidence>
<feature type="transmembrane region" description="Helical" evidence="8">
    <location>
        <begin position="86"/>
        <end position="107"/>
    </location>
</feature>
<dbReference type="PROSITE" id="PS50262">
    <property type="entry name" value="G_PROTEIN_RECEP_F1_2"/>
    <property type="match status" value="2"/>
</dbReference>
<keyword evidence="2 8" id="KW-0812">Transmembrane</keyword>
<feature type="transmembrane region" description="Helical" evidence="8">
    <location>
        <begin position="274"/>
        <end position="295"/>
    </location>
</feature>
<feature type="transmembrane region" description="Helical" evidence="8">
    <location>
        <begin position="676"/>
        <end position="695"/>
    </location>
</feature>
<evidence type="ECO:0000256" key="2">
    <source>
        <dbReference type="ARBA" id="ARBA00022692"/>
    </source>
</evidence>
<keyword evidence="3 8" id="KW-1133">Transmembrane helix</keyword>
<evidence type="ECO:0000259" key="9">
    <source>
        <dbReference type="PROSITE" id="PS50262"/>
    </source>
</evidence>
<dbReference type="PRINTS" id="PR00237">
    <property type="entry name" value="GPCRRHODOPSN"/>
</dbReference>
<keyword evidence="7" id="KW-0807">Transducer</keyword>
<sequence length="847" mass="97547">MRTPCNLLIVNIAVGDLAVASLGAPLMIIEAFVGWPFGNFLCSVLLPLLEMFVTVSVVTHTTIALERFRAIVRPLKTRLSLRNTKFVIFAIWPACYVTSALPIAPILKVQEIDGLDRCYPQWPFELYRPIYQVYLVTLFIAIPLVIQTMAYFKIMKALQNRLTPMCAIALDRNILSRAIQYQKRRRVIKTLAIMVFAFQVCYIPRAVMLMLYEFGIKSVDWTSFKYADLVILIFYYLKHVLNPIILFASSRDFQRWSSVLSYMWIDMFDSDGRIRFDSMVFGFLLFSTKCLFMWWRLRSKLSCKLIPESKFELLKVRKLKPRDAFPLFNMLTLCKVVFFYDHMYGVIVHLQQLESLRGLTVSFKARYSLNSISCAQCRAPLKGCNFSGITRGSPLKIFAADIYVFPFTPTLHYNVNREIWEISLVDSIIISVREWILVSRGQKARVLTMTLSNTKLKNRTNRPSRFCPEIRKSDCSLPIQRNHTATPACQTVVHHFHGQRLPNTTHFRDVACPLTPQKWFCFECLKYGALHFLQIIGEFGIKGSLADMLVSSGHLCNQPAVLPTVLFSFVIATGFPGNLLIVIAIIGRQQLRAPCYSLILSIAVADLGMALIAAPQRIIENYIGWPFGSFMCNFLASIQELFVSVSVMTHTAIALERYRAIVQPFKERMSWKMAKITVAVIWLACYISAALPQAVMLDLYQEPDGKVYCIPEFPSDEVRRVYEFYLVIVFIAVPLFIQSWCYVNVFMVANRELDRLTKKNSIRKDILERSKKKIRLVKVLVSLVAVFQCCSIPRGVLMLIREFEGDEAMEENQFYWYTDVISLFAYYIKHMINPVILWSTSSEFRFC</sequence>
<keyword evidence="4" id="KW-0297">G-protein coupled receptor</keyword>
<protein>
    <recommendedName>
        <fullName evidence="9">G-protein coupled receptors family 1 profile domain-containing protein</fullName>
    </recommendedName>
</protein>
<feature type="transmembrane region" description="Helical" evidence="8">
    <location>
        <begin position="44"/>
        <end position="65"/>
    </location>
</feature>
<evidence type="ECO:0000256" key="7">
    <source>
        <dbReference type="ARBA" id="ARBA00023224"/>
    </source>
</evidence>
<evidence type="ECO:0000256" key="5">
    <source>
        <dbReference type="ARBA" id="ARBA00023136"/>
    </source>
</evidence>
<dbReference type="CDD" id="cd00637">
    <property type="entry name" value="7tm_classA_rhodopsin-like"/>
    <property type="match status" value="2"/>
</dbReference>
<name>A0AAU9W5E5_9CNID</name>
<dbReference type="PANTHER" id="PTHR45695:SF9">
    <property type="entry name" value="LEUCOKININ RECEPTOR"/>
    <property type="match status" value="1"/>
</dbReference>
<dbReference type="AlphaFoldDB" id="A0AAU9W5E5"/>
<dbReference type="EMBL" id="CALNXJ010000008">
    <property type="protein sequence ID" value="CAH3045671.1"/>
    <property type="molecule type" value="Genomic_DNA"/>
</dbReference>
<dbReference type="GO" id="GO:0004930">
    <property type="term" value="F:G protein-coupled receptor activity"/>
    <property type="evidence" value="ECO:0007669"/>
    <property type="project" value="UniProtKB-KW"/>
</dbReference>
<keyword evidence="11" id="KW-1185">Reference proteome</keyword>
<feature type="transmembrane region" description="Helical" evidence="8">
    <location>
        <begin position="191"/>
        <end position="212"/>
    </location>
</feature>
<dbReference type="InterPro" id="IPR000276">
    <property type="entry name" value="GPCR_Rhodpsn"/>
</dbReference>
<feature type="transmembrane region" description="Helical" evidence="8">
    <location>
        <begin position="232"/>
        <end position="253"/>
    </location>
</feature>
<feature type="transmembrane region" description="Helical" evidence="8">
    <location>
        <begin position="131"/>
        <end position="152"/>
    </location>
</feature>
<reference evidence="10 11" key="1">
    <citation type="submission" date="2022-05" db="EMBL/GenBank/DDBJ databases">
        <authorList>
            <consortium name="Genoscope - CEA"/>
            <person name="William W."/>
        </authorList>
    </citation>
    <scope>NUCLEOTIDE SEQUENCE [LARGE SCALE GENOMIC DNA]</scope>
</reference>
<feature type="domain" description="G-protein coupled receptors family 1 profile" evidence="9">
    <location>
        <begin position="1"/>
        <end position="246"/>
    </location>
</feature>
<comment type="caution">
    <text evidence="10">The sequence shown here is derived from an EMBL/GenBank/DDBJ whole genome shotgun (WGS) entry which is preliminary data.</text>
</comment>
<accession>A0AAU9W5E5</accession>
<evidence type="ECO:0000256" key="4">
    <source>
        <dbReference type="ARBA" id="ARBA00023040"/>
    </source>
</evidence>
<evidence type="ECO:0000313" key="11">
    <source>
        <dbReference type="Proteomes" id="UP001159428"/>
    </source>
</evidence>
<feature type="transmembrane region" description="Helical" evidence="8">
    <location>
        <begin position="593"/>
        <end position="614"/>
    </location>
</feature>